<proteinExistence type="predicted"/>
<evidence type="ECO:0000313" key="2">
    <source>
        <dbReference type="Proteomes" id="UP000299102"/>
    </source>
</evidence>
<accession>A0A4C1W9N2</accession>
<gene>
    <name evidence="1" type="ORF">EVAR_14273_1</name>
</gene>
<comment type="caution">
    <text evidence="1">The sequence shown here is derived from an EMBL/GenBank/DDBJ whole genome shotgun (WGS) entry which is preliminary data.</text>
</comment>
<dbReference type="AlphaFoldDB" id="A0A4C1W9N2"/>
<keyword evidence="2" id="KW-1185">Reference proteome</keyword>
<reference evidence="1 2" key="1">
    <citation type="journal article" date="2019" name="Commun. Biol.">
        <title>The bagworm genome reveals a unique fibroin gene that provides high tensile strength.</title>
        <authorList>
            <person name="Kono N."/>
            <person name="Nakamura H."/>
            <person name="Ohtoshi R."/>
            <person name="Tomita M."/>
            <person name="Numata K."/>
            <person name="Arakawa K."/>
        </authorList>
    </citation>
    <scope>NUCLEOTIDE SEQUENCE [LARGE SCALE GENOMIC DNA]</scope>
</reference>
<name>A0A4C1W9N2_EUMVA</name>
<organism evidence="1 2">
    <name type="scientific">Eumeta variegata</name>
    <name type="common">Bagworm moth</name>
    <name type="synonym">Eumeta japonica</name>
    <dbReference type="NCBI Taxonomy" id="151549"/>
    <lineage>
        <taxon>Eukaryota</taxon>
        <taxon>Metazoa</taxon>
        <taxon>Ecdysozoa</taxon>
        <taxon>Arthropoda</taxon>
        <taxon>Hexapoda</taxon>
        <taxon>Insecta</taxon>
        <taxon>Pterygota</taxon>
        <taxon>Neoptera</taxon>
        <taxon>Endopterygota</taxon>
        <taxon>Lepidoptera</taxon>
        <taxon>Glossata</taxon>
        <taxon>Ditrysia</taxon>
        <taxon>Tineoidea</taxon>
        <taxon>Psychidae</taxon>
        <taxon>Oiketicinae</taxon>
        <taxon>Eumeta</taxon>
    </lineage>
</organism>
<evidence type="ECO:0000313" key="1">
    <source>
        <dbReference type="EMBL" id="GBP47741.1"/>
    </source>
</evidence>
<protein>
    <submittedName>
        <fullName evidence="1">Uncharacterized protein</fullName>
    </submittedName>
</protein>
<sequence length="102" mass="11217">MIKLNRYDQSPGSMSDYFSNQCKTFMLVNPDASLTESLATPGHRARCAPPRNVVVNVNEYADPLEGRQSPPTMDIRSYRGVTSAVLVSREGIGDLKEGRVGQ</sequence>
<dbReference type="EMBL" id="BGZK01000508">
    <property type="protein sequence ID" value="GBP47741.1"/>
    <property type="molecule type" value="Genomic_DNA"/>
</dbReference>
<dbReference type="Proteomes" id="UP000299102">
    <property type="component" value="Unassembled WGS sequence"/>
</dbReference>